<dbReference type="Proteomes" id="UP000334990">
    <property type="component" value="Unassembled WGS sequence"/>
</dbReference>
<feature type="domain" description="HTH tetR-type" evidence="4">
    <location>
        <begin position="18"/>
        <end position="78"/>
    </location>
</feature>
<feature type="DNA-binding region" description="H-T-H motif" evidence="2">
    <location>
        <begin position="41"/>
        <end position="60"/>
    </location>
</feature>
<keyword evidence="1 2" id="KW-0238">DNA-binding</keyword>
<organism evidence="5 6">
    <name type="scientific">Acrocarpospora corrugata</name>
    <dbReference type="NCBI Taxonomy" id="35763"/>
    <lineage>
        <taxon>Bacteria</taxon>
        <taxon>Bacillati</taxon>
        <taxon>Actinomycetota</taxon>
        <taxon>Actinomycetes</taxon>
        <taxon>Streptosporangiales</taxon>
        <taxon>Streptosporangiaceae</taxon>
        <taxon>Acrocarpospora</taxon>
    </lineage>
</organism>
<evidence type="ECO:0000256" key="3">
    <source>
        <dbReference type="SAM" id="MobiDB-lite"/>
    </source>
</evidence>
<proteinExistence type="predicted"/>
<dbReference type="RefSeq" id="WP_155342134.1">
    <property type="nucleotide sequence ID" value="NZ_BAAABN010000052.1"/>
</dbReference>
<evidence type="ECO:0000313" key="5">
    <source>
        <dbReference type="EMBL" id="GES06209.1"/>
    </source>
</evidence>
<dbReference type="SUPFAM" id="SSF48498">
    <property type="entry name" value="Tetracyclin repressor-like, C-terminal domain"/>
    <property type="match status" value="1"/>
</dbReference>
<dbReference type="InterPro" id="IPR009057">
    <property type="entry name" value="Homeodomain-like_sf"/>
</dbReference>
<dbReference type="Pfam" id="PF17920">
    <property type="entry name" value="TetR_C_16"/>
    <property type="match status" value="1"/>
</dbReference>
<dbReference type="Pfam" id="PF00440">
    <property type="entry name" value="TetR_N"/>
    <property type="match status" value="1"/>
</dbReference>
<dbReference type="PANTHER" id="PTHR30055:SF235">
    <property type="entry name" value="TRANSCRIPTIONAL REGULATORY PROTEIN"/>
    <property type="match status" value="1"/>
</dbReference>
<keyword evidence="6" id="KW-1185">Reference proteome</keyword>
<dbReference type="InterPro" id="IPR001647">
    <property type="entry name" value="HTH_TetR"/>
</dbReference>
<comment type="caution">
    <text evidence="5">The sequence shown here is derived from an EMBL/GenBank/DDBJ whole genome shotgun (WGS) entry which is preliminary data.</text>
</comment>
<dbReference type="PANTHER" id="PTHR30055">
    <property type="entry name" value="HTH-TYPE TRANSCRIPTIONAL REGULATOR RUTR"/>
    <property type="match status" value="1"/>
</dbReference>
<dbReference type="GO" id="GO:0003700">
    <property type="term" value="F:DNA-binding transcription factor activity"/>
    <property type="evidence" value="ECO:0007669"/>
    <property type="project" value="TreeGrafter"/>
</dbReference>
<dbReference type="EMBL" id="BLAD01000138">
    <property type="protein sequence ID" value="GES06209.1"/>
    <property type="molecule type" value="Genomic_DNA"/>
</dbReference>
<feature type="region of interest" description="Disordered" evidence="3">
    <location>
        <begin position="1"/>
        <end position="20"/>
    </location>
</feature>
<dbReference type="InterPro" id="IPR041678">
    <property type="entry name" value="TetR_C_16"/>
</dbReference>
<dbReference type="Gene3D" id="1.10.357.10">
    <property type="entry name" value="Tetracycline Repressor, domain 2"/>
    <property type="match status" value="1"/>
</dbReference>
<dbReference type="InterPro" id="IPR036271">
    <property type="entry name" value="Tet_transcr_reg_TetR-rel_C_sf"/>
</dbReference>
<dbReference type="InterPro" id="IPR050109">
    <property type="entry name" value="HTH-type_TetR-like_transc_reg"/>
</dbReference>
<dbReference type="PROSITE" id="PS50977">
    <property type="entry name" value="HTH_TETR_2"/>
    <property type="match status" value="1"/>
</dbReference>
<evidence type="ECO:0000256" key="1">
    <source>
        <dbReference type="ARBA" id="ARBA00023125"/>
    </source>
</evidence>
<name>A0A5M3WCZ8_9ACTN</name>
<reference evidence="5 6" key="1">
    <citation type="submission" date="2019-10" db="EMBL/GenBank/DDBJ databases">
        <title>Whole genome shotgun sequence of Acrocarpospora corrugata NBRC 13972.</title>
        <authorList>
            <person name="Ichikawa N."/>
            <person name="Kimura A."/>
            <person name="Kitahashi Y."/>
            <person name="Komaki H."/>
            <person name="Oguchi A."/>
        </authorList>
    </citation>
    <scope>NUCLEOTIDE SEQUENCE [LARGE SCALE GENOMIC DNA]</scope>
    <source>
        <strain evidence="5 6">NBRC 13972</strain>
    </source>
</reference>
<evidence type="ECO:0000313" key="6">
    <source>
        <dbReference type="Proteomes" id="UP000334990"/>
    </source>
</evidence>
<dbReference type="PRINTS" id="PR00455">
    <property type="entry name" value="HTHTETR"/>
</dbReference>
<dbReference type="OrthoDB" id="3210235at2"/>
<dbReference type="Gene3D" id="1.10.10.60">
    <property type="entry name" value="Homeodomain-like"/>
    <property type="match status" value="1"/>
</dbReference>
<dbReference type="GO" id="GO:0000976">
    <property type="term" value="F:transcription cis-regulatory region binding"/>
    <property type="evidence" value="ECO:0007669"/>
    <property type="project" value="TreeGrafter"/>
</dbReference>
<sequence>MSESRGPGRRPGRRPGVSDTRGQILTAARTIFAEKGFDKATIRGIARAAGVDPALVHHYFDTKEGVFIAAMRVPFDPAVIVPLLLNGPREEMGERLVRFILTVTADPQAREPVLALIRTAVTNEQAVAMIREFMTDALLGRAAAALGIPMLRMEAAFAQMFGMLMARYILRLEPMASADPEELIALVAPAIQRYVAP</sequence>
<accession>A0A5M3WCZ8</accession>
<dbReference type="SUPFAM" id="SSF46689">
    <property type="entry name" value="Homeodomain-like"/>
    <property type="match status" value="1"/>
</dbReference>
<gene>
    <name evidence="5" type="ORF">Acor_82780</name>
</gene>
<protein>
    <submittedName>
        <fullName evidence="5">TetR family transcriptional regulator</fullName>
    </submittedName>
</protein>
<evidence type="ECO:0000256" key="2">
    <source>
        <dbReference type="PROSITE-ProRule" id="PRU00335"/>
    </source>
</evidence>
<evidence type="ECO:0000259" key="4">
    <source>
        <dbReference type="PROSITE" id="PS50977"/>
    </source>
</evidence>
<dbReference type="AlphaFoldDB" id="A0A5M3WCZ8"/>